<dbReference type="EMBL" id="SADE01000003">
    <property type="protein sequence ID" value="RVU34923.1"/>
    <property type="molecule type" value="Genomic_DNA"/>
</dbReference>
<dbReference type="GO" id="GO:0000976">
    <property type="term" value="F:transcription cis-regulatory region binding"/>
    <property type="evidence" value="ECO:0007669"/>
    <property type="project" value="TreeGrafter"/>
</dbReference>
<evidence type="ECO:0000259" key="3">
    <source>
        <dbReference type="PROSITE" id="PS50977"/>
    </source>
</evidence>
<keyword evidence="5" id="KW-1185">Reference proteome</keyword>
<dbReference type="InterPro" id="IPR001647">
    <property type="entry name" value="HTH_TetR"/>
</dbReference>
<evidence type="ECO:0000256" key="2">
    <source>
        <dbReference type="PROSITE-ProRule" id="PRU00335"/>
    </source>
</evidence>
<dbReference type="OrthoDB" id="9805134at2"/>
<dbReference type="InterPro" id="IPR050109">
    <property type="entry name" value="HTH-type_TetR-like_transc_reg"/>
</dbReference>
<dbReference type="SUPFAM" id="SSF46689">
    <property type="entry name" value="Homeodomain-like"/>
    <property type="match status" value="1"/>
</dbReference>
<dbReference type="Proteomes" id="UP000287447">
    <property type="component" value="Unassembled WGS sequence"/>
</dbReference>
<evidence type="ECO:0000313" key="5">
    <source>
        <dbReference type="Proteomes" id="UP000287447"/>
    </source>
</evidence>
<organism evidence="4 5">
    <name type="scientific">Hwanghaeella grinnelliae</name>
    <dbReference type="NCBI Taxonomy" id="2500179"/>
    <lineage>
        <taxon>Bacteria</taxon>
        <taxon>Pseudomonadati</taxon>
        <taxon>Pseudomonadota</taxon>
        <taxon>Alphaproteobacteria</taxon>
        <taxon>Rhodospirillales</taxon>
        <taxon>Rhodospirillaceae</taxon>
        <taxon>Hwanghaeella</taxon>
    </lineage>
</organism>
<dbReference type="PROSITE" id="PS50977">
    <property type="entry name" value="HTH_TETR_2"/>
    <property type="match status" value="1"/>
</dbReference>
<sequence length="198" mass="22330">MSKNKKSDRTKAEILDAAWDLMAQRGSSVSMAEIAQAAGVTRQLVHHYFGSRGALLTALVRRADDRFEIWEGFATGMAEKDPKARLEACLDAWLAFIPKIHPVATDLIRMRATDPDAADAWKDRMGELRTFFVTLTKSIQRDGALADGWTARKAAEYIWSSCHVLYWDLLVRECGWRPADADRAIHDTIKRAILKPRS</sequence>
<reference evidence="5" key="1">
    <citation type="submission" date="2019-01" db="EMBL/GenBank/DDBJ databases">
        <title>Gri0909 isolated from a small marine red alga.</title>
        <authorList>
            <person name="Kim J."/>
            <person name="Jeong S.E."/>
            <person name="Jeon C.O."/>
        </authorList>
    </citation>
    <scope>NUCLEOTIDE SEQUENCE [LARGE SCALE GENOMIC DNA]</scope>
    <source>
        <strain evidence="5">Gri0909</strain>
    </source>
</reference>
<dbReference type="InterPro" id="IPR009057">
    <property type="entry name" value="Homeodomain-like_sf"/>
</dbReference>
<gene>
    <name evidence="4" type="ORF">EOI86_19000</name>
</gene>
<keyword evidence="1 2" id="KW-0238">DNA-binding</keyword>
<dbReference type="SUPFAM" id="SSF48498">
    <property type="entry name" value="Tetracyclin repressor-like, C-terminal domain"/>
    <property type="match status" value="1"/>
</dbReference>
<feature type="domain" description="HTH tetR-type" evidence="3">
    <location>
        <begin position="8"/>
        <end position="67"/>
    </location>
</feature>
<dbReference type="PANTHER" id="PTHR30055">
    <property type="entry name" value="HTH-TYPE TRANSCRIPTIONAL REGULATOR RUTR"/>
    <property type="match status" value="1"/>
</dbReference>
<evidence type="ECO:0000313" key="4">
    <source>
        <dbReference type="EMBL" id="RVU34923.1"/>
    </source>
</evidence>
<dbReference type="AlphaFoldDB" id="A0A3S2W356"/>
<dbReference type="PRINTS" id="PR00455">
    <property type="entry name" value="HTHTETR"/>
</dbReference>
<dbReference type="RefSeq" id="WP_127767206.1">
    <property type="nucleotide sequence ID" value="NZ_SADE01000003.1"/>
</dbReference>
<dbReference type="PANTHER" id="PTHR30055:SF146">
    <property type="entry name" value="HTH-TYPE TRANSCRIPTIONAL DUAL REGULATOR CECR"/>
    <property type="match status" value="1"/>
</dbReference>
<proteinExistence type="predicted"/>
<accession>A0A3S2W356</accession>
<comment type="caution">
    <text evidence="4">The sequence shown here is derived from an EMBL/GenBank/DDBJ whole genome shotgun (WGS) entry which is preliminary data.</text>
</comment>
<feature type="DNA-binding region" description="H-T-H motif" evidence="2">
    <location>
        <begin position="30"/>
        <end position="49"/>
    </location>
</feature>
<dbReference type="Gene3D" id="1.10.10.60">
    <property type="entry name" value="Homeodomain-like"/>
    <property type="match status" value="1"/>
</dbReference>
<dbReference type="GO" id="GO:0003700">
    <property type="term" value="F:DNA-binding transcription factor activity"/>
    <property type="evidence" value="ECO:0007669"/>
    <property type="project" value="TreeGrafter"/>
</dbReference>
<dbReference type="Gene3D" id="1.10.357.10">
    <property type="entry name" value="Tetracycline Repressor, domain 2"/>
    <property type="match status" value="1"/>
</dbReference>
<name>A0A3S2W356_9PROT</name>
<dbReference type="InterPro" id="IPR036271">
    <property type="entry name" value="Tet_transcr_reg_TetR-rel_C_sf"/>
</dbReference>
<evidence type="ECO:0000256" key="1">
    <source>
        <dbReference type="ARBA" id="ARBA00023125"/>
    </source>
</evidence>
<protein>
    <submittedName>
        <fullName evidence="4">TetR/AcrR family transcriptional regulator</fullName>
    </submittedName>
</protein>
<dbReference type="Pfam" id="PF00440">
    <property type="entry name" value="TetR_N"/>
    <property type="match status" value="1"/>
</dbReference>